<comment type="subcellular location">
    <subcellularLocation>
        <location evidence="2">Membrane</location>
        <topology evidence="2">Single-pass membrane protein</topology>
    </subcellularLocation>
</comment>
<evidence type="ECO:0000256" key="8">
    <source>
        <dbReference type="ARBA" id="ARBA00023002"/>
    </source>
</evidence>
<feature type="transmembrane region" description="Helical" evidence="14">
    <location>
        <begin position="6"/>
        <end position="25"/>
    </location>
</feature>
<comment type="similarity">
    <text evidence="3 13">Belongs to the cytochrome P450 family.</text>
</comment>
<dbReference type="InterPro" id="IPR002401">
    <property type="entry name" value="Cyt_P450_E_grp-I"/>
</dbReference>
<dbReference type="PANTHER" id="PTHR24286">
    <property type="entry name" value="CYTOCHROME P450 26"/>
    <property type="match status" value="1"/>
</dbReference>
<dbReference type="PRINTS" id="PR00385">
    <property type="entry name" value="P450"/>
</dbReference>
<gene>
    <name evidence="15" type="ORF">RND71_037460</name>
</gene>
<dbReference type="InterPro" id="IPR036396">
    <property type="entry name" value="Cyt_P450_sf"/>
</dbReference>
<reference evidence="15" key="1">
    <citation type="submission" date="2023-12" db="EMBL/GenBank/DDBJ databases">
        <title>Genome assembly of Anisodus tanguticus.</title>
        <authorList>
            <person name="Wang Y.-J."/>
        </authorList>
    </citation>
    <scope>NUCLEOTIDE SEQUENCE</scope>
    <source>
        <strain evidence="15">KB-2021</strain>
        <tissue evidence="15">Leaf</tissue>
    </source>
</reference>
<evidence type="ECO:0000256" key="6">
    <source>
        <dbReference type="ARBA" id="ARBA00022723"/>
    </source>
</evidence>
<evidence type="ECO:0000313" key="15">
    <source>
        <dbReference type="EMBL" id="KAK4344366.1"/>
    </source>
</evidence>
<dbReference type="PANTHER" id="PTHR24286:SF349">
    <property type="entry name" value="CYTOCHROME P450 716A1-RELATED"/>
    <property type="match status" value="1"/>
</dbReference>
<keyword evidence="9 12" id="KW-0408">Iron</keyword>
<evidence type="ECO:0000256" key="3">
    <source>
        <dbReference type="ARBA" id="ARBA00010617"/>
    </source>
</evidence>
<dbReference type="FunFam" id="1.10.630.10:FF:000022">
    <property type="entry name" value="Taxadiene 5-alpha hydroxylase"/>
    <property type="match status" value="1"/>
</dbReference>
<organism evidence="15 16">
    <name type="scientific">Anisodus tanguticus</name>
    <dbReference type="NCBI Taxonomy" id="243964"/>
    <lineage>
        <taxon>Eukaryota</taxon>
        <taxon>Viridiplantae</taxon>
        <taxon>Streptophyta</taxon>
        <taxon>Embryophyta</taxon>
        <taxon>Tracheophyta</taxon>
        <taxon>Spermatophyta</taxon>
        <taxon>Magnoliopsida</taxon>
        <taxon>eudicotyledons</taxon>
        <taxon>Gunneridae</taxon>
        <taxon>Pentapetalae</taxon>
        <taxon>asterids</taxon>
        <taxon>lamiids</taxon>
        <taxon>Solanales</taxon>
        <taxon>Solanaceae</taxon>
        <taxon>Solanoideae</taxon>
        <taxon>Hyoscyameae</taxon>
        <taxon>Anisodus</taxon>
    </lineage>
</organism>
<dbReference type="Gene3D" id="1.10.630.10">
    <property type="entry name" value="Cytochrome P450"/>
    <property type="match status" value="1"/>
</dbReference>
<evidence type="ECO:0000256" key="14">
    <source>
        <dbReference type="SAM" id="Phobius"/>
    </source>
</evidence>
<comment type="cofactor">
    <cofactor evidence="1 12">
        <name>heme</name>
        <dbReference type="ChEBI" id="CHEBI:30413"/>
    </cofactor>
</comment>
<dbReference type="Proteomes" id="UP001291623">
    <property type="component" value="Unassembled WGS sequence"/>
</dbReference>
<evidence type="ECO:0000256" key="9">
    <source>
        <dbReference type="ARBA" id="ARBA00023004"/>
    </source>
</evidence>
<evidence type="ECO:0008006" key="17">
    <source>
        <dbReference type="Google" id="ProtNLM"/>
    </source>
</evidence>
<dbReference type="AlphaFoldDB" id="A0AAE1UYW7"/>
<evidence type="ECO:0000256" key="12">
    <source>
        <dbReference type="PIRSR" id="PIRSR602401-1"/>
    </source>
</evidence>
<name>A0AAE1UYW7_9SOLA</name>
<dbReference type="GO" id="GO:0020037">
    <property type="term" value="F:heme binding"/>
    <property type="evidence" value="ECO:0007669"/>
    <property type="project" value="InterPro"/>
</dbReference>
<accession>A0AAE1UYW7</accession>
<proteinExistence type="inferred from homology"/>
<evidence type="ECO:0000313" key="16">
    <source>
        <dbReference type="Proteomes" id="UP001291623"/>
    </source>
</evidence>
<evidence type="ECO:0000256" key="1">
    <source>
        <dbReference type="ARBA" id="ARBA00001971"/>
    </source>
</evidence>
<protein>
    <recommendedName>
        <fullName evidence="17">Cytochrome P450</fullName>
    </recommendedName>
</protein>
<dbReference type="EMBL" id="JAVYJV010000020">
    <property type="protein sequence ID" value="KAK4344366.1"/>
    <property type="molecule type" value="Genomic_DNA"/>
</dbReference>
<dbReference type="GO" id="GO:0016125">
    <property type="term" value="P:sterol metabolic process"/>
    <property type="evidence" value="ECO:0007669"/>
    <property type="project" value="TreeGrafter"/>
</dbReference>
<evidence type="ECO:0000256" key="2">
    <source>
        <dbReference type="ARBA" id="ARBA00004167"/>
    </source>
</evidence>
<dbReference type="InterPro" id="IPR017972">
    <property type="entry name" value="Cyt_P450_CS"/>
</dbReference>
<evidence type="ECO:0000256" key="13">
    <source>
        <dbReference type="RuleBase" id="RU000461"/>
    </source>
</evidence>
<evidence type="ECO:0000256" key="11">
    <source>
        <dbReference type="ARBA" id="ARBA00023136"/>
    </source>
</evidence>
<dbReference type="CDD" id="cd11043">
    <property type="entry name" value="CYP90-like"/>
    <property type="match status" value="1"/>
</dbReference>
<evidence type="ECO:0000256" key="5">
    <source>
        <dbReference type="ARBA" id="ARBA00022692"/>
    </source>
</evidence>
<dbReference type="GO" id="GO:0005506">
    <property type="term" value="F:iron ion binding"/>
    <property type="evidence" value="ECO:0007669"/>
    <property type="project" value="InterPro"/>
</dbReference>
<dbReference type="GO" id="GO:0016020">
    <property type="term" value="C:membrane"/>
    <property type="evidence" value="ECO:0007669"/>
    <property type="project" value="UniProtKB-SubCell"/>
</dbReference>
<keyword evidence="10 13" id="KW-0503">Monooxygenase</keyword>
<evidence type="ECO:0000256" key="10">
    <source>
        <dbReference type="ARBA" id="ARBA00023033"/>
    </source>
</evidence>
<keyword evidence="11 14" id="KW-0472">Membrane</keyword>
<dbReference type="GO" id="GO:0016712">
    <property type="term" value="F:oxidoreductase activity, acting on paired donors, with incorporation or reduction of molecular oxygen, reduced flavin or flavoprotein as one donor, and incorporation of one atom of oxygen"/>
    <property type="evidence" value="ECO:0007669"/>
    <property type="project" value="UniProtKB-ARBA"/>
</dbReference>
<evidence type="ECO:0000256" key="7">
    <source>
        <dbReference type="ARBA" id="ARBA00022989"/>
    </source>
</evidence>
<feature type="binding site" description="axial binding residue" evidence="12">
    <location>
        <position position="428"/>
    </location>
    <ligand>
        <name>heme</name>
        <dbReference type="ChEBI" id="CHEBI:30413"/>
    </ligand>
    <ligandPart>
        <name>Fe</name>
        <dbReference type="ChEBI" id="CHEBI:18248"/>
    </ligandPart>
</feature>
<keyword evidence="8 13" id="KW-0560">Oxidoreductase</keyword>
<keyword evidence="6 12" id="KW-0479">Metal-binding</keyword>
<keyword evidence="7 14" id="KW-1133">Transmembrane helix</keyword>
<keyword evidence="4 12" id="KW-0349">Heme</keyword>
<dbReference type="SUPFAM" id="SSF48264">
    <property type="entry name" value="Cytochrome P450"/>
    <property type="match status" value="1"/>
</dbReference>
<evidence type="ECO:0000256" key="4">
    <source>
        <dbReference type="ARBA" id="ARBA00022617"/>
    </source>
</evidence>
<keyword evidence="16" id="KW-1185">Reference proteome</keyword>
<sequence length="528" mass="59818">MEVFYLSLLCLIALFVSVSLHFIFYKKNSGRGSTETLPPGKTGWPVIGESLEFLSTGWKGHPEKFVFDRMSKYSCNVFKTHLLGEKAAVFCGPTCNKFLFSNENKLVQAWWPNSVNKIFPSSTQTSSKEEAIKMRKLLPNFFKPEALKHYVGIMDHIAQCHFATNWENKSQIEVFPLVKRYTFWVACKLFVSVEDPNHVAKFADPFSVLASGLISIPIDLPGTPFNRAIKASNFIRKELVLIIKQRKIDLAEGKASPTQDILSHMLLTSDEDGKFMNELDIADKILGLLIGGHDTASSACTFIVKYLAEIPEIYEGVYKEQKEIAKSKAPGELLNWDDIQKMKYSWNVACEVLRVASPLQGAFREAIADFMFNGFYIPKGWKLYWSVNSTHKNPEFFAEPQKFDPSRFEGSGPAPYTFVPFGGGPRMCPGKEYARLEILVFMHHLVKRFKWEKVIADEKIVVDPMPIPAKGLPAIYFVNLYNSLSPSLVHSFFNHGVRAGKFYIENKALSNKDDFINNKNLSHVGRTT</sequence>
<dbReference type="PRINTS" id="PR00463">
    <property type="entry name" value="EP450I"/>
</dbReference>
<dbReference type="InterPro" id="IPR001128">
    <property type="entry name" value="Cyt_P450"/>
</dbReference>
<keyword evidence="5 14" id="KW-0812">Transmembrane</keyword>
<dbReference type="Pfam" id="PF00067">
    <property type="entry name" value="p450"/>
    <property type="match status" value="1"/>
</dbReference>
<dbReference type="PROSITE" id="PS00086">
    <property type="entry name" value="CYTOCHROME_P450"/>
    <property type="match status" value="1"/>
</dbReference>
<comment type="caution">
    <text evidence="15">The sequence shown here is derived from an EMBL/GenBank/DDBJ whole genome shotgun (WGS) entry which is preliminary data.</text>
</comment>